<protein>
    <submittedName>
        <fullName evidence="1">Uncharacterized protein</fullName>
    </submittedName>
</protein>
<evidence type="ECO:0000313" key="2">
    <source>
        <dbReference type="Proteomes" id="UP000282060"/>
    </source>
</evidence>
<evidence type="ECO:0000313" key="1">
    <source>
        <dbReference type="EMBL" id="RTR32105.1"/>
    </source>
</evidence>
<proteinExistence type="predicted"/>
<reference evidence="1 2" key="1">
    <citation type="submission" date="2018-12" db="EMBL/GenBank/DDBJ databases">
        <authorList>
            <person name="Yu L."/>
        </authorList>
    </citation>
    <scope>NUCLEOTIDE SEQUENCE [LARGE SCALE GENOMIC DNA]</scope>
    <source>
        <strain evidence="1 2">HAW-EB5</strain>
    </source>
</reference>
<sequence length="118" mass="13766">MTHIFLKHTSSLYAKYVNDLACGERPISVCRIQEFTDDLAKSSMLLSEFQWDDWYHNSHLVDRPEYIADATLHECKLLLTAMTRLERFSPGVLDNMRRRGVLLAIIERFNSFPFKLVG</sequence>
<comment type="caution">
    <text evidence="1">The sequence shown here is derived from an EMBL/GenBank/DDBJ whole genome shotgun (WGS) entry which is preliminary data.</text>
</comment>
<dbReference type="InterPro" id="IPR045425">
    <property type="entry name" value="DUF6508"/>
</dbReference>
<gene>
    <name evidence="1" type="ORF">EKG39_11775</name>
</gene>
<accession>A0A3S0LCD4</accession>
<keyword evidence="2" id="KW-1185">Reference proteome</keyword>
<dbReference type="Proteomes" id="UP000282060">
    <property type="component" value="Unassembled WGS sequence"/>
</dbReference>
<dbReference type="EMBL" id="RXNV01000004">
    <property type="protein sequence ID" value="RTR32105.1"/>
    <property type="molecule type" value="Genomic_DNA"/>
</dbReference>
<dbReference type="OrthoDB" id="6265070at2"/>
<name>A0A3S0LCD4_9GAMM</name>
<dbReference type="AlphaFoldDB" id="A0A3S0LCD4"/>
<organism evidence="1 2">
    <name type="scientific">Shewanella atlantica</name>
    <dbReference type="NCBI Taxonomy" id="271099"/>
    <lineage>
        <taxon>Bacteria</taxon>
        <taxon>Pseudomonadati</taxon>
        <taxon>Pseudomonadota</taxon>
        <taxon>Gammaproteobacteria</taxon>
        <taxon>Alteromonadales</taxon>
        <taxon>Shewanellaceae</taxon>
        <taxon>Shewanella</taxon>
    </lineage>
</organism>
<dbReference type="RefSeq" id="WP_126505949.1">
    <property type="nucleotide sequence ID" value="NZ_RXNV01000004.1"/>
</dbReference>
<dbReference type="Pfam" id="PF20118">
    <property type="entry name" value="DUF6508"/>
    <property type="match status" value="1"/>
</dbReference>